<organism evidence="5 6">
    <name type="scientific">Kalanchoe fedtschenkoi</name>
    <name type="common">Lavender scallops</name>
    <name type="synonym">South American air plant</name>
    <dbReference type="NCBI Taxonomy" id="63787"/>
    <lineage>
        <taxon>Eukaryota</taxon>
        <taxon>Viridiplantae</taxon>
        <taxon>Streptophyta</taxon>
        <taxon>Embryophyta</taxon>
        <taxon>Tracheophyta</taxon>
        <taxon>Spermatophyta</taxon>
        <taxon>Magnoliopsida</taxon>
        <taxon>eudicotyledons</taxon>
        <taxon>Gunneridae</taxon>
        <taxon>Pentapetalae</taxon>
        <taxon>Saxifragales</taxon>
        <taxon>Crassulaceae</taxon>
        <taxon>Kalanchoe</taxon>
    </lineage>
</organism>
<evidence type="ECO:0000256" key="3">
    <source>
        <dbReference type="RuleBase" id="RU003718"/>
    </source>
</evidence>
<accession>A0A7N0RDP9</accession>
<dbReference type="AlphaFoldDB" id="A0A7N0RDP9"/>
<dbReference type="Gene3D" id="3.40.50.2000">
    <property type="entry name" value="Glycogen Phosphorylase B"/>
    <property type="match status" value="2"/>
</dbReference>
<keyword evidence="3" id="KW-0328">Glycosyltransferase</keyword>
<dbReference type="GO" id="GO:0080043">
    <property type="term" value="F:quercetin 3-O-glucosyltransferase activity"/>
    <property type="evidence" value="ECO:0007669"/>
    <property type="project" value="TreeGrafter"/>
</dbReference>
<dbReference type="InterPro" id="IPR002213">
    <property type="entry name" value="UDP_glucos_trans"/>
</dbReference>
<evidence type="ECO:0000256" key="2">
    <source>
        <dbReference type="ARBA" id="ARBA00022679"/>
    </source>
</evidence>
<evidence type="ECO:0000256" key="1">
    <source>
        <dbReference type="ARBA" id="ARBA00009995"/>
    </source>
</evidence>
<keyword evidence="6" id="KW-1185">Reference proteome</keyword>
<evidence type="ECO:0000256" key="4">
    <source>
        <dbReference type="RuleBase" id="RU362057"/>
    </source>
</evidence>
<comment type="similarity">
    <text evidence="1 3">Belongs to the UDP-glycosyltransferase family.</text>
</comment>
<sequence>MYPHFLLVTFPAQGHINPALEFAKRLARLGSRVTFVTSTFAYRQMTKFNREAGAGSNISFATYSDGYDDGRPESVPPRLYMEEIRRHSSIALPEIIGSCADEGRRVTFVVYSLLLPWIASVARELDLPSALLWIQPAALLAIYYHYFNEDFGDNFEKVLEGRSGSVELPGLPRLAKSDLPSHLITTKFALSAFKEHLRELGDEASPRVLINSFDALEPEALDALKGFTETITVGPLVPRRYLTEINDNENDTTPGFDLFENSSREKYVKFLNSNAKHSVVYISFGSTSVLPNTQVEEIVNGLLNSPFTFMWVLREYNNSDGPFAEKLEELEKRGVLVPWCSQMEVLSHPSIGCFLTHCGWNSMAESLSCGVPVVAFPQWADQPTNAKLAEDVWGIGVRMRPNAEGVVEAEEVGKCLKMVMGGENEGMVKSAMRWKEAVRAAASSGGSSDVSLKRFVEKIRGVC</sequence>
<protein>
    <recommendedName>
        <fullName evidence="4">Glycosyltransferase</fullName>
        <ecNumber evidence="4">2.4.1.-</ecNumber>
    </recommendedName>
</protein>
<dbReference type="Gramene" id="Kaladp0008s0622.1.v1.1">
    <property type="protein sequence ID" value="Kaladp0008s0622.1.v1.1.CDS.1"/>
    <property type="gene ID" value="Kaladp0008s0622.v1.1"/>
</dbReference>
<dbReference type="Proteomes" id="UP000594263">
    <property type="component" value="Unplaced"/>
</dbReference>
<dbReference type="CDD" id="cd03784">
    <property type="entry name" value="GT1_Gtf-like"/>
    <property type="match status" value="1"/>
</dbReference>
<dbReference type="OMA" id="GHINPCI"/>
<dbReference type="GO" id="GO:0080044">
    <property type="term" value="F:quercetin 7-O-glucosyltransferase activity"/>
    <property type="evidence" value="ECO:0007669"/>
    <property type="project" value="TreeGrafter"/>
</dbReference>
<dbReference type="SUPFAM" id="SSF53756">
    <property type="entry name" value="UDP-Glycosyltransferase/glycogen phosphorylase"/>
    <property type="match status" value="1"/>
</dbReference>
<name>A0A7N0RDP9_KALFE</name>
<dbReference type="PANTHER" id="PTHR11926">
    <property type="entry name" value="GLUCOSYL/GLUCURONOSYL TRANSFERASES"/>
    <property type="match status" value="1"/>
</dbReference>
<dbReference type="EC" id="2.4.1.-" evidence="4"/>
<proteinExistence type="inferred from homology"/>
<dbReference type="InterPro" id="IPR035595">
    <property type="entry name" value="UDP_glycos_trans_CS"/>
</dbReference>
<evidence type="ECO:0000313" key="5">
    <source>
        <dbReference type="EnsemblPlants" id="Kaladp0008s0622.1.v1.1.CDS.1"/>
    </source>
</evidence>
<dbReference type="PANTHER" id="PTHR11926:SF870">
    <property type="entry name" value="UDP-GLYCOSYLTRANSFERASE 75B1"/>
    <property type="match status" value="1"/>
</dbReference>
<dbReference type="EnsemblPlants" id="Kaladp0008s0622.1.v1.1">
    <property type="protein sequence ID" value="Kaladp0008s0622.1.v1.1.CDS.1"/>
    <property type="gene ID" value="Kaladp0008s0622.v1.1"/>
</dbReference>
<dbReference type="FunFam" id="3.40.50.2000:FF:000019">
    <property type="entry name" value="Glycosyltransferase"/>
    <property type="match status" value="1"/>
</dbReference>
<dbReference type="Pfam" id="PF00201">
    <property type="entry name" value="UDPGT"/>
    <property type="match status" value="1"/>
</dbReference>
<keyword evidence="2 3" id="KW-0808">Transferase</keyword>
<evidence type="ECO:0000313" key="6">
    <source>
        <dbReference type="Proteomes" id="UP000594263"/>
    </source>
</evidence>
<dbReference type="PROSITE" id="PS00375">
    <property type="entry name" value="UDPGT"/>
    <property type="match status" value="1"/>
</dbReference>
<reference evidence="5" key="1">
    <citation type="submission" date="2021-01" db="UniProtKB">
        <authorList>
            <consortium name="EnsemblPlants"/>
        </authorList>
    </citation>
    <scope>IDENTIFICATION</scope>
</reference>